<dbReference type="Proteomes" id="UP000001542">
    <property type="component" value="Unassembled WGS sequence"/>
</dbReference>
<dbReference type="VEuPathDB" id="TrichDB:TVAGG3_0839140"/>
<accession>A2DWX0</accession>
<evidence type="ECO:0000313" key="2">
    <source>
        <dbReference type="Proteomes" id="UP000001542"/>
    </source>
</evidence>
<dbReference type="EMBL" id="DS113260">
    <property type="protein sequence ID" value="EAY15152.1"/>
    <property type="molecule type" value="Genomic_DNA"/>
</dbReference>
<dbReference type="RefSeq" id="XP_001327375.1">
    <property type="nucleotide sequence ID" value="XM_001327340.1"/>
</dbReference>
<organism evidence="1 2">
    <name type="scientific">Trichomonas vaginalis (strain ATCC PRA-98 / G3)</name>
    <dbReference type="NCBI Taxonomy" id="412133"/>
    <lineage>
        <taxon>Eukaryota</taxon>
        <taxon>Metamonada</taxon>
        <taxon>Parabasalia</taxon>
        <taxon>Trichomonadida</taxon>
        <taxon>Trichomonadidae</taxon>
        <taxon>Trichomonas</taxon>
    </lineage>
</organism>
<gene>
    <name evidence="1" type="ORF">TVAG_392690</name>
</gene>
<name>A2DWX0_TRIV3</name>
<dbReference type="InParanoid" id="A2DWX0"/>
<dbReference type="VEuPathDB" id="TrichDB:TVAG_392690"/>
<dbReference type="KEGG" id="tva:4773153"/>
<dbReference type="AlphaFoldDB" id="A2DWX0"/>
<evidence type="ECO:0000313" key="1">
    <source>
        <dbReference type="EMBL" id="EAY15152.1"/>
    </source>
</evidence>
<keyword evidence="2" id="KW-1185">Reference proteome</keyword>
<reference evidence="1" key="2">
    <citation type="journal article" date="2007" name="Science">
        <title>Draft genome sequence of the sexually transmitted pathogen Trichomonas vaginalis.</title>
        <authorList>
            <person name="Carlton J.M."/>
            <person name="Hirt R.P."/>
            <person name="Silva J.C."/>
            <person name="Delcher A.L."/>
            <person name="Schatz M."/>
            <person name="Zhao Q."/>
            <person name="Wortman J.R."/>
            <person name="Bidwell S.L."/>
            <person name="Alsmark U.C.M."/>
            <person name="Besteiro S."/>
            <person name="Sicheritz-Ponten T."/>
            <person name="Noel C.J."/>
            <person name="Dacks J.B."/>
            <person name="Foster P.G."/>
            <person name="Simillion C."/>
            <person name="Van de Peer Y."/>
            <person name="Miranda-Saavedra D."/>
            <person name="Barton G.J."/>
            <person name="Westrop G.D."/>
            <person name="Mueller S."/>
            <person name="Dessi D."/>
            <person name="Fiori P.L."/>
            <person name="Ren Q."/>
            <person name="Paulsen I."/>
            <person name="Zhang H."/>
            <person name="Bastida-Corcuera F.D."/>
            <person name="Simoes-Barbosa A."/>
            <person name="Brown M.T."/>
            <person name="Hayes R.D."/>
            <person name="Mukherjee M."/>
            <person name="Okumura C.Y."/>
            <person name="Schneider R."/>
            <person name="Smith A.J."/>
            <person name="Vanacova S."/>
            <person name="Villalvazo M."/>
            <person name="Haas B.J."/>
            <person name="Pertea M."/>
            <person name="Feldblyum T.V."/>
            <person name="Utterback T.R."/>
            <person name="Shu C.L."/>
            <person name="Osoegawa K."/>
            <person name="de Jong P.J."/>
            <person name="Hrdy I."/>
            <person name="Horvathova L."/>
            <person name="Zubacova Z."/>
            <person name="Dolezal P."/>
            <person name="Malik S.B."/>
            <person name="Logsdon J.M. Jr."/>
            <person name="Henze K."/>
            <person name="Gupta A."/>
            <person name="Wang C.C."/>
            <person name="Dunne R.L."/>
            <person name="Upcroft J.A."/>
            <person name="Upcroft P."/>
            <person name="White O."/>
            <person name="Salzberg S.L."/>
            <person name="Tang P."/>
            <person name="Chiu C.-H."/>
            <person name="Lee Y.-S."/>
            <person name="Embley T.M."/>
            <person name="Coombs G.H."/>
            <person name="Mottram J.C."/>
            <person name="Tachezy J."/>
            <person name="Fraser-Liggett C.M."/>
            <person name="Johnson P.J."/>
        </authorList>
    </citation>
    <scope>NUCLEOTIDE SEQUENCE [LARGE SCALE GENOMIC DNA]</scope>
    <source>
        <strain evidence="1">G3</strain>
    </source>
</reference>
<proteinExistence type="predicted"/>
<reference evidence="1" key="1">
    <citation type="submission" date="2006-10" db="EMBL/GenBank/DDBJ databases">
        <authorList>
            <person name="Amadeo P."/>
            <person name="Zhao Q."/>
            <person name="Wortman J."/>
            <person name="Fraser-Liggett C."/>
            <person name="Carlton J."/>
        </authorList>
    </citation>
    <scope>NUCLEOTIDE SEQUENCE</scope>
    <source>
        <strain evidence="1">G3</strain>
    </source>
</reference>
<sequence length="452" mass="51734">MTPAFEDTTALKGTIEQLIDFLEKNKSKFIEIQRVLAYGGYKSQSRVFYSSLVGLEVSLKSLLTTSKGQSTTFSPDKVLELELNYKNDIDQIKTNKKSIGYADIISLYTNPSKTAQLSASNNKNEKEIFEIAKNSLSKVKVLMNTITDLSEKTVPLLQTIQNYLKSVWPALDFQKNTKKSQKKSIFSNDYNELCSTFNLVVEGMQTAILIPINDIPLRELCFETLNLLNLICKNSVKIIPKNIQLLCDKFKKLQGDFSVERLFKLNLQKYVDDLEKNKKEIMKLDSSKRELCFTRQIPVLIEFLKTISSNILSFKKEDYEVKDSNMDLAHASDGISKIIFSLSETEFNLNSFYLMNILVRLREHISSIRCGVIFDTPKDFLSTIKTIYDQISDLQRLVKVFCPLTTIKPFISSLEIVIWKLSHMKGDYKNDDLLISSLNAAIEQKFKIEAKL</sequence>
<protein>
    <submittedName>
        <fullName evidence="1">Uncharacterized protein</fullName>
    </submittedName>
</protein>